<protein>
    <submittedName>
        <fullName evidence="1">Uncharacterized protein</fullName>
    </submittedName>
</protein>
<reference evidence="1" key="1">
    <citation type="submission" date="2020-09" db="EMBL/GenBank/DDBJ databases">
        <title>A novel bacterium of genus Paenibacillus, isolated from South China Sea.</title>
        <authorList>
            <person name="Huang H."/>
            <person name="Mo K."/>
            <person name="Hu Y."/>
        </authorList>
    </citation>
    <scope>NUCLEOTIDE SEQUENCE</scope>
    <source>
        <strain evidence="1">IB182493</strain>
    </source>
</reference>
<dbReference type="EMBL" id="JACXIY010000015">
    <property type="protein sequence ID" value="MBD2869701.1"/>
    <property type="molecule type" value="Genomic_DNA"/>
</dbReference>
<gene>
    <name evidence="1" type="ORF">IDH41_14005</name>
</gene>
<keyword evidence="2" id="KW-1185">Reference proteome</keyword>
<evidence type="ECO:0000313" key="2">
    <source>
        <dbReference type="Proteomes" id="UP000632125"/>
    </source>
</evidence>
<dbReference type="AlphaFoldDB" id="A0A927H5Q3"/>
<sequence>MRKPRVIPVLITAAVAASLLFGGWAVYNQVAVAAPLEKVAKEAEGVASSAKPVMDDKQVTIDVVLEPDANIRDVYERIAANGKELFGGRKLNLNVKSESSKELDELWSSSLFVVAEAMETKAYSNIPAALKEAAKGYDGVTVSTEMDETNVYVTLKKADTAKYIVLPRTPAQLEVW</sequence>
<evidence type="ECO:0000313" key="1">
    <source>
        <dbReference type="EMBL" id="MBD2869701.1"/>
    </source>
</evidence>
<accession>A0A927H5Q3</accession>
<proteinExistence type="predicted"/>
<dbReference type="Proteomes" id="UP000632125">
    <property type="component" value="Unassembled WGS sequence"/>
</dbReference>
<comment type="caution">
    <text evidence="1">The sequence shown here is derived from an EMBL/GenBank/DDBJ whole genome shotgun (WGS) entry which is preliminary data.</text>
</comment>
<organism evidence="1 2">
    <name type="scientific">Paenibacillus arenilitoris</name>
    <dbReference type="NCBI Taxonomy" id="2772299"/>
    <lineage>
        <taxon>Bacteria</taxon>
        <taxon>Bacillati</taxon>
        <taxon>Bacillota</taxon>
        <taxon>Bacilli</taxon>
        <taxon>Bacillales</taxon>
        <taxon>Paenibacillaceae</taxon>
        <taxon>Paenibacillus</taxon>
    </lineage>
</organism>
<name>A0A927H5Q3_9BACL</name>
<dbReference type="RefSeq" id="WP_190862006.1">
    <property type="nucleotide sequence ID" value="NZ_JACXIY010000015.1"/>
</dbReference>